<organism evidence="2 3">
    <name type="scientific">Leishmania mexicana (strain MHOM/GT/2001/U1103)</name>
    <dbReference type="NCBI Taxonomy" id="929439"/>
    <lineage>
        <taxon>Eukaryota</taxon>
        <taxon>Discoba</taxon>
        <taxon>Euglenozoa</taxon>
        <taxon>Kinetoplastea</taxon>
        <taxon>Metakinetoplastina</taxon>
        <taxon>Trypanosomatida</taxon>
        <taxon>Trypanosomatidae</taxon>
        <taxon>Leishmaniinae</taxon>
        <taxon>Leishmania</taxon>
    </lineage>
</organism>
<dbReference type="GeneID" id="13453230"/>
<evidence type="ECO:0000313" key="2">
    <source>
        <dbReference type="EMBL" id="CBZ23523.1"/>
    </source>
</evidence>
<feature type="compositionally biased region" description="Polar residues" evidence="1">
    <location>
        <begin position="214"/>
        <end position="225"/>
    </location>
</feature>
<feature type="region of interest" description="Disordered" evidence="1">
    <location>
        <begin position="18"/>
        <end position="53"/>
    </location>
</feature>
<dbReference type="EMBL" id="FR799559">
    <property type="protein sequence ID" value="CBZ23523.1"/>
    <property type="molecule type" value="Genomic_DNA"/>
</dbReference>
<dbReference type="RefSeq" id="XP_003872055.1">
    <property type="nucleotide sequence ID" value="XM_003872006.1"/>
</dbReference>
<name>E9AKS1_LEIMU</name>
<feature type="region of interest" description="Disordered" evidence="1">
    <location>
        <begin position="491"/>
        <end position="560"/>
    </location>
</feature>
<dbReference type="AlphaFoldDB" id="E9AKS1"/>
<accession>E9AKS1</accession>
<evidence type="ECO:0000256" key="1">
    <source>
        <dbReference type="SAM" id="MobiDB-lite"/>
    </source>
</evidence>
<keyword evidence="3" id="KW-1185">Reference proteome</keyword>
<dbReference type="OMA" id="EMNPLQC"/>
<feature type="region of interest" description="Disordered" evidence="1">
    <location>
        <begin position="182"/>
        <end position="292"/>
    </location>
</feature>
<dbReference type="PhylomeDB" id="E9AKS1"/>
<feature type="compositionally biased region" description="Gly residues" evidence="1">
    <location>
        <begin position="233"/>
        <end position="245"/>
    </location>
</feature>
<feature type="region of interest" description="Disordered" evidence="1">
    <location>
        <begin position="397"/>
        <end position="419"/>
    </location>
</feature>
<reference evidence="2 3" key="1">
    <citation type="journal article" date="2011" name="Genome Res.">
        <title>Chromosome and gene copy number variation allow major structural change between species and strains of Leishmania.</title>
        <authorList>
            <person name="Rogers M.B."/>
            <person name="Hilley J.D."/>
            <person name="Dickens N.J."/>
            <person name="Wilkes J."/>
            <person name="Bates P.A."/>
            <person name="Depledge D.P."/>
            <person name="Harris D."/>
            <person name="Her Y."/>
            <person name="Herzyk P."/>
            <person name="Imamura H."/>
            <person name="Otto T.D."/>
            <person name="Sanders M."/>
            <person name="Seeger K."/>
            <person name="Dujardin J.C."/>
            <person name="Berriman M."/>
            <person name="Smith D.F."/>
            <person name="Hertz-Fowler C."/>
            <person name="Mottram J.C."/>
        </authorList>
    </citation>
    <scope>NUCLEOTIDE SEQUENCE [LARGE SCALE GENOMIC DNA]</scope>
    <source>
        <strain evidence="2 3">MHOM/GT/2001/U1103</strain>
    </source>
</reference>
<dbReference type="KEGG" id="lmi:LMXM_06_0420"/>
<evidence type="ECO:0000313" key="3">
    <source>
        <dbReference type="Proteomes" id="UP000007259"/>
    </source>
</evidence>
<proteinExistence type="predicted"/>
<feature type="compositionally biased region" description="Basic residues" evidence="1">
    <location>
        <begin position="497"/>
        <end position="514"/>
    </location>
</feature>
<feature type="compositionally biased region" description="Polar residues" evidence="1">
    <location>
        <begin position="41"/>
        <end position="52"/>
    </location>
</feature>
<sequence>MIPALNMNSIHRHTNAAIPAVGGSGGTGLAGGRQISPRGSYLTSPRETSSMPSAHLQRRAADVANLLEMNPLQCHSVGDLQRKLVETAEWVVKLRHWYTHQLQERDVWYESRLRGLEDSFRAAFTTPAAAETPHTTAGAGAVRTATGGSFTEHAALSTISAFRAIASGTPARSAIAATVSASAGKETGSATPLQHPSRAHKSSAAEGSEAAFKTANSSHPAKRNQSSSVGRAAGVGGRGSSGDGGSSAPQRAGPPKRSALLPIPQGRLTASAGSPARQPLHPEDNEPPCISLPATVIDRGESRPTLAARVVSGTTLVIVEADDDASRALHHLSASPDPRSSRAGSISLTTSAVRTHLNGIPAPGGVRLRRDLHSSRTPLSGRPLSANALLSSAAVAMESSGRSSDRASGSGSRRSDVVRGERRRYYASLSRTGSASINISLPHHAQYLDAGTSRNPAGAEVSTRNSAADVAVPAFHKTAPRFSNYLYLLTSGDNNHSRKPKRRSLSRSGSRRGSRVYTTGGAKQNPPGGGVSRQHRKGVGNTVTSRQSSPTCFIREQSWT</sequence>
<gene>
    <name evidence="2" type="ORF">LMXM_06_0420</name>
</gene>
<dbReference type="VEuPathDB" id="TriTrypDB:LmxM.06.0420"/>
<protein>
    <submittedName>
        <fullName evidence="2">Uncharacterized protein</fullName>
    </submittedName>
</protein>
<feature type="compositionally biased region" description="Gly residues" evidence="1">
    <location>
        <begin position="22"/>
        <end position="31"/>
    </location>
</feature>
<dbReference type="OrthoDB" id="267036at2759"/>
<dbReference type="Proteomes" id="UP000007259">
    <property type="component" value="Chromosome 6"/>
</dbReference>
<feature type="compositionally biased region" description="Low complexity" evidence="1">
    <location>
        <begin position="397"/>
        <end position="412"/>
    </location>
</feature>
<feature type="compositionally biased region" description="Polar residues" evidence="1">
    <location>
        <begin position="541"/>
        <end position="560"/>
    </location>
</feature>